<reference evidence="9 10" key="1">
    <citation type="journal article" date="2018" name="Sci. Rep.">
        <title>Raphidocelis subcapitata (=Pseudokirchneriella subcapitata) provides an insight into genome evolution and environmental adaptations in the Sphaeropleales.</title>
        <authorList>
            <person name="Suzuki S."/>
            <person name="Yamaguchi H."/>
            <person name="Nakajima N."/>
            <person name="Kawachi M."/>
        </authorList>
    </citation>
    <scope>NUCLEOTIDE SEQUENCE [LARGE SCALE GENOMIC DNA]</scope>
    <source>
        <strain evidence="9 10">NIES-35</strain>
    </source>
</reference>
<dbReference type="EMBL" id="BDRX01000131">
    <property type="protein sequence ID" value="GBF98659.1"/>
    <property type="molecule type" value="Genomic_DNA"/>
</dbReference>
<keyword evidence="5 8" id="KW-0472">Membrane</keyword>
<dbReference type="Pfam" id="PF01226">
    <property type="entry name" value="Form_Nir_trans"/>
    <property type="match status" value="1"/>
</dbReference>
<evidence type="ECO:0000313" key="10">
    <source>
        <dbReference type="Proteomes" id="UP000247498"/>
    </source>
</evidence>
<keyword evidence="10" id="KW-1185">Reference proteome</keyword>
<keyword evidence="2" id="KW-0813">Transport</keyword>
<proteinExistence type="inferred from homology"/>
<dbReference type="Proteomes" id="UP000247498">
    <property type="component" value="Unassembled WGS sequence"/>
</dbReference>
<feature type="transmembrane region" description="Helical" evidence="8">
    <location>
        <begin position="327"/>
        <end position="346"/>
    </location>
</feature>
<gene>
    <name evidence="9" type="ORF">Rsub_11653</name>
</gene>
<keyword evidence="4 8" id="KW-1133">Transmembrane helix</keyword>
<dbReference type="PROSITE" id="PS01005">
    <property type="entry name" value="FORMATE_NITRITE_TP_1"/>
    <property type="match status" value="1"/>
</dbReference>
<evidence type="ECO:0000256" key="6">
    <source>
        <dbReference type="ARBA" id="ARBA00049660"/>
    </source>
</evidence>
<feature type="transmembrane region" description="Helical" evidence="8">
    <location>
        <begin position="202"/>
        <end position="222"/>
    </location>
</feature>
<dbReference type="PANTHER" id="PTHR30520">
    <property type="entry name" value="FORMATE TRANSPORTER-RELATED"/>
    <property type="match status" value="1"/>
</dbReference>
<organism evidence="9 10">
    <name type="scientific">Raphidocelis subcapitata</name>
    <dbReference type="NCBI Taxonomy" id="307507"/>
    <lineage>
        <taxon>Eukaryota</taxon>
        <taxon>Viridiplantae</taxon>
        <taxon>Chlorophyta</taxon>
        <taxon>core chlorophytes</taxon>
        <taxon>Chlorophyceae</taxon>
        <taxon>CS clade</taxon>
        <taxon>Sphaeropleales</taxon>
        <taxon>Selenastraceae</taxon>
        <taxon>Raphidocelis</taxon>
    </lineage>
</organism>
<comment type="similarity">
    <text evidence="6">Belongs to the FNT transporter (TC 1.A.16) family.</text>
</comment>
<dbReference type="InterPro" id="IPR000292">
    <property type="entry name" value="For/NO2_transpt"/>
</dbReference>
<dbReference type="InterPro" id="IPR023271">
    <property type="entry name" value="Aquaporin-like"/>
</dbReference>
<dbReference type="PANTHER" id="PTHR30520:SF6">
    <property type="entry name" value="FORMATE_NITRATE FAMILY TRANSPORTER (EUROFUNG)"/>
    <property type="match status" value="1"/>
</dbReference>
<feature type="transmembrane region" description="Helical" evidence="8">
    <location>
        <begin position="160"/>
        <end position="190"/>
    </location>
</feature>
<evidence type="ECO:0000256" key="1">
    <source>
        <dbReference type="ARBA" id="ARBA00004141"/>
    </source>
</evidence>
<dbReference type="AlphaFoldDB" id="A0A2V0PGI1"/>
<feature type="region of interest" description="Disordered" evidence="7">
    <location>
        <begin position="40"/>
        <end position="63"/>
    </location>
</feature>
<dbReference type="GO" id="GO:0005886">
    <property type="term" value="C:plasma membrane"/>
    <property type="evidence" value="ECO:0007669"/>
    <property type="project" value="TreeGrafter"/>
</dbReference>
<dbReference type="FunFam" id="1.20.1080.10:FF:000011">
    <property type="entry name" value="Formate family transporter"/>
    <property type="match status" value="1"/>
</dbReference>
<accession>A0A2V0PGI1</accession>
<feature type="compositionally biased region" description="Basic and acidic residues" evidence="7">
    <location>
        <begin position="53"/>
        <end position="63"/>
    </location>
</feature>
<evidence type="ECO:0000256" key="3">
    <source>
        <dbReference type="ARBA" id="ARBA00022692"/>
    </source>
</evidence>
<name>A0A2V0PGI1_9CHLO</name>
<evidence type="ECO:0000256" key="4">
    <source>
        <dbReference type="ARBA" id="ARBA00022989"/>
    </source>
</evidence>
<dbReference type="OrthoDB" id="4829at2759"/>
<feature type="transmembrane region" description="Helical" evidence="8">
    <location>
        <begin position="242"/>
        <end position="261"/>
    </location>
</feature>
<comment type="caution">
    <text evidence="9">The sequence shown here is derived from an EMBL/GenBank/DDBJ whole genome shotgun (WGS) entry which is preliminary data.</text>
</comment>
<sequence length="377" mass="40247">MVHLYASEDKDAALPTSSSPMIKAAASPFDADMGVGGAGLGAHPGLRRTASSKRGERHSDHADAAGPAFAHTKIHPPPAHAADVLRTRPVMTLTPAEIYEQCAHHGEVKSKMSWLQLIVLTTIAGCYVGFGFTICLMVGGNVGADLLAQRPGLFSLAFGVVGFPAAFTMIVINGAELFTSLCAYMTAAWWEGRVTIGACVRMWVVSWMGNFAGCAIFLGLIYSTDLYEGKDWYTLLLAQKKVHHSFGSALVRGIFANWLVGIATWQANAAQDLAGKAIGIWLPISAFAMLGFEHVIANQFVLPMAIALGAPISAYDVIVKNFIPATLGNWIGGAVCVATVYAFAYGTPNRRVTAFFDRRLSSWRAGRPSLSARVLPA</sequence>
<protein>
    <submittedName>
        <fullName evidence="9">Formate nitrite transporter</fullName>
    </submittedName>
</protein>
<evidence type="ECO:0000313" key="9">
    <source>
        <dbReference type="EMBL" id="GBF98659.1"/>
    </source>
</evidence>
<evidence type="ECO:0000256" key="2">
    <source>
        <dbReference type="ARBA" id="ARBA00022448"/>
    </source>
</evidence>
<feature type="transmembrane region" description="Helical" evidence="8">
    <location>
        <begin position="273"/>
        <end position="290"/>
    </location>
</feature>
<keyword evidence="3 8" id="KW-0812">Transmembrane</keyword>
<dbReference type="InterPro" id="IPR024002">
    <property type="entry name" value="For/NO2_transpt_CS"/>
</dbReference>
<evidence type="ECO:0000256" key="7">
    <source>
        <dbReference type="SAM" id="MobiDB-lite"/>
    </source>
</evidence>
<dbReference type="Gene3D" id="1.20.1080.10">
    <property type="entry name" value="Glycerol uptake facilitator protein"/>
    <property type="match status" value="1"/>
</dbReference>
<dbReference type="GO" id="GO:0015499">
    <property type="term" value="F:formate transmembrane transporter activity"/>
    <property type="evidence" value="ECO:0007669"/>
    <property type="project" value="TreeGrafter"/>
</dbReference>
<dbReference type="STRING" id="307507.A0A2V0PGI1"/>
<dbReference type="InParanoid" id="A0A2V0PGI1"/>
<feature type="transmembrane region" description="Helical" evidence="8">
    <location>
        <begin position="117"/>
        <end position="140"/>
    </location>
</feature>
<comment type="subcellular location">
    <subcellularLocation>
        <location evidence="1">Membrane</location>
        <topology evidence="1">Multi-pass membrane protein</topology>
    </subcellularLocation>
</comment>
<evidence type="ECO:0000256" key="5">
    <source>
        <dbReference type="ARBA" id="ARBA00023136"/>
    </source>
</evidence>
<evidence type="ECO:0000256" key="8">
    <source>
        <dbReference type="SAM" id="Phobius"/>
    </source>
</evidence>